<evidence type="ECO:0000313" key="1">
    <source>
        <dbReference type="EMBL" id="AYV78366.1"/>
    </source>
</evidence>
<name>A0A3G4ZTY0_9VIRU</name>
<organism evidence="1">
    <name type="scientific">Edafosvirus sp</name>
    <dbReference type="NCBI Taxonomy" id="2487765"/>
    <lineage>
        <taxon>Viruses</taxon>
        <taxon>Varidnaviria</taxon>
        <taxon>Bamfordvirae</taxon>
        <taxon>Nucleocytoviricota</taxon>
        <taxon>Megaviricetes</taxon>
        <taxon>Imitervirales</taxon>
        <taxon>Mimiviridae</taxon>
        <taxon>Klosneuvirinae</taxon>
    </lineage>
</organism>
<accession>A0A3G4ZTY0</accession>
<proteinExistence type="predicted"/>
<dbReference type="EMBL" id="MK072076">
    <property type="protein sequence ID" value="AYV78366.1"/>
    <property type="molecule type" value="Genomic_DNA"/>
</dbReference>
<protein>
    <submittedName>
        <fullName evidence="1">Uncharacterized protein</fullName>
    </submittedName>
</protein>
<reference evidence="1" key="1">
    <citation type="submission" date="2018-10" db="EMBL/GenBank/DDBJ databases">
        <title>Hidden diversity of soil giant viruses.</title>
        <authorList>
            <person name="Schulz F."/>
            <person name="Alteio L."/>
            <person name="Goudeau D."/>
            <person name="Ryan E.M."/>
            <person name="Malmstrom R.R."/>
            <person name="Blanchard J."/>
            <person name="Woyke T."/>
        </authorList>
    </citation>
    <scope>NUCLEOTIDE SEQUENCE</scope>
    <source>
        <strain evidence="1">EDV1</strain>
    </source>
</reference>
<sequence length="79" mass="8938">MATSQAVQFKMAMLLATTMFTENSGTSQAEWLSSQKDMLVAGQRRKGRSRAIPNPTTHVQIHSNRGQIFRRRGQLFQSK</sequence>
<gene>
    <name evidence="1" type="ORF">Edafosvirus11_1</name>
</gene>